<dbReference type="Proteomes" id="UP000308197">
    <property type="component" value="Unassembled WGS sequence"/>
</dbReference>
<evidence type="ECO:0000313" key="4">
    <source>
        <dbReference type="EMBL" id="TFK83614.1"/>
    </source>
</evidence>
<organism evidence="4 5">
    <name type="scientific">Polyporus arcularius HHB13444</name>
    <dbReference type="NCBI Taxonomy" id="1314778"/>
    <lineage>
        <taxon>Eukaryota</taxon>
        <taxon>Fungi</taxon>
        <taxon>Dikarya</taxon>
        <taxon>Basidiomycota</taxon>
        <taxon>Agaricomycotina</taxon>
        <taxon>Agaricomycetes</taxon>
        <taxon>Polyporales</taxon>
        <taxon>Polyporaceae</taxon>
        <taxon>Polyporus</taxon>
    </lineage>
</organism>
<keyword evidence="2" id="KW-0472">Membrane</keyword>
<dbReference type="CDD" id="cd06257">
    <property type="entry name" value="DnaJ"/>
    <property type="match status" value="1"/>
</dbReference>
<dbReference type="EMBL" id="ML211379">
    <property type="protein sequence ID" value="TFK83614.1"/>
    <property type="molecule type" value="Genomic_DNA"/>
</dbReference>
<dbReference type="InterPro" id="IPR001623">
    <property type="entry name" value="DnaJ_domain"/>
</dbReference>
<dbReference type="PROSITE" id="PS50076">
    <property type="entry name" value="DNAJ_2"/>
    <property type="match status" value="1"/>
</dbReference>
<keyword evidence="2" id="KW-1133">Transmembrane helix</keyword>
<reference evidence="4 5" key="1">
    <citation type="journal article" date="2019" name="Nat. Ecol. Evol.">
        <title>Megaphylogeny resolves global patterns of mushroom evolution.</title>
        <authorList>
            <person name="Varga T."/>
            <person name="Krizsan K."/>
            <person name="Foldi C."/>
            <person name="Dima B."/>
            <person name="Sanchez-Garcia M."/>
            <person name="Sanchez-Ramirez S."/>
            <person name="Szollosi G.J."/>
            <person name="Szarkandi J.G."/>
            <person name="Papp V."/>
            <person name="Albert L."/>
            <person name="Andreopoulos W."/>
            <person name="Angelini C."/>
            <person name="Antonin V."/>
            <person name="Barry K.W."/>
            <person name="Bougher N.L."/>
            <person name="Buchanan P."/>
            <person name="Buyck B."/>
            <person name="Bense V."/>
            <person name="Catcheside P."/>
            <person name="Chovatia M."/>
            <person name="Cooper J."/>
            <person name="Damon W."/>
            <person name="Desjardin D."/>
            <person name="Finy P."/>
            <person name="Geml J."/>
            <person name="Haridas S."/>
            <person name="Hughes K."/>
            <person name="Justo A."/>
            <person name="Karasinski D."/>
            <person name="Kautmanova I."/>
            <person name="Kiss B."/>
            <person name="Kocsube S."/>
            <person name="Kotiranta H."/>
            <person name="LaButti K.M."/>
            <person name="Lechner B.E."/>
            <person name="Liimatainen K."/>
            <person name="Lipzen A."/>
            <person name="Lukacs Z."/>
            <person name="Mihaltcheva S."/>
            <person name="Morgado L.N."/>
            <person name="Niskanen T."/>
            <person name="Noordeloos M.E."/>
            <person name="Ohm R.A."/>
            <person name="Ortiz-Santana B."/>
            <person name="Ovrebo C."/>
            <person name="Racz N."/>
            <person name="Riley R."/>
            <person name="Savchenko A."/>
            <person name="Shiryaev A."/>
            <person name="Soop K."/>
            <person name="Spirin V."/>
            <person name="Szebenyi C."/>
            <person name="Tomsovsky M."/>
            <person name="Tulloss R.E."/>
            <person name="Uehling J."/>
            <person name="Grigoriev I.V."/>
            <person name="Vagvolgyi C."/>
            <person name="Papp T."/>
            <person name="Martin F.M."/>
            <person name="Miettinen O."/>
            <person name="Hibbett D.S."/>
            <person name="Nagy L.G."/>
        </authorList>
    </citation>
    <scope>NUCLEOTIDE SEQUENCE [LARGE SCALE GENOMIC DNA]</scope>
    <source>
        <strain evidence="4 5">HHB13444</strain>
    </source>
</reference>
<dbReference type="Pfam" id="PF00226">
    <property type="entry name" value="DnaJ"/>
    <property type="match status" value="1"/>
</dbReference>
<feature type="transmembrane region" description="Helical" evidence="2">
    <location>
        <begin position="151"/>
        <end position="173"/>
    </location>
</feature>
<evidence type="ECO:0000259" key="3">
    <source>
        <dbReference type="PROSITE" id="PS50076"/>
    </source>
</evidence>
<feature type="region of interest" description="Disordered" evidence="1">
    <location>
        <begin position="191"/>
        <end position="230"/>
    </location>
</feature>
<evidence type="ECO:0000256" key="2">
    <source>
        <dbReference type="SAM" id="Phobius"/>
    </source>
</evidence>
<sequence>MHKLHCSLRPHVCQARYASTSSTPYPFPSHAHPTAHQIFHLPIGASQQDVKARYYELVRVHHPDSSHGRDLSPLVRRHRFQAITAAYDVLRGRKSAASMNGPGDIYRQEIERRRRAQAAYAASRMRSEHAYQHPSGAQWSASADDRWKDRIILFVGLMALGAGLGPALVWPSYTASYQAHLTASQNLAAARREAREHGEERRREISKRVKEYKEKEAREQAEREGKAGVA</sequence>
<gene>
    <name evidence="4" type="ORF">K466DRAFT_554769</name>
</gene>
<evidence type="ECO:0000313" key="5">
    <source>
        <dbReference type="Proteomes" id="UP000308197"/>
    </source>
</evidence>
<dbReference type="InterPro" id="IPR036869">
    <property type="entry name" value="J_dom_sf"/>
</dbReference>
<dbReference type="SMART" id="SM00271">
    <property type="entry name" value="DnaJ"/>
    <property type="match status" value="1"/>
</dbReference>
<name>A0A5C3P1U7_9APHY</name>
<proteinExistence type="predicted"/>
<dbReference type="Gene3D" id="1.10.287.110">
    <property type="entry name" value="DnaJ domain"/>
    <property type="match status" value="1"/>
</dbReference>
<keyword evidence="2" id="KW-0812">Transmembrane</keyword>
<protein>
    <recommendedName>
        <fullName evidence="3">J domain-containing protein</fullName>
    </recommendedName>
</protein>
<feature type="domain" description="J" evidence="3">
    <location>
        <begin position="34"/>
        <end position="114"/>
    </location>
</feature>
<evidence type="ECO:0000256" key="1">
    <source>
        <dbReference type="SAM" id="MobiDB-lite"/>
    </source>
</evidence>
<dbReference type="STRING" id="1314778.A0A5C3P1U7"/>
<accession>A0A5C3P1U7</accession>
<dbReference type="AlphaFoldDB" id="A0A5C3P1U7"/>
<dbReference type="SUPFAM" id="SSF46565">
    <property type="entry name" value="Chaperone J-domain"/>
    <property type="match status" value="1"/>
</dbReference>
<dbReference type="InParanoid" id="A0A5C3P1U7"/>
<keyword evidence="5" id="KW-1185">Reference proteome</keyword>